<comment type="function">
    <text evidence="10 12">Specifically methylates the N3 position of the uracil ring of uridine 1498 (m3U1498) in 16S rRNA. Acts on the fully assembled 30S ribosomal subunit.</text>
</comment>
<dbReference type="InterPro" id="IPR046887">
    <property type="entry name" value="RsmE_PUA-like"/>
</dbReference>
<reference evidence="16 17" key="2">
    <citation type="submission" date="2018-06" db="EMBL/GenBank/DDBJ databases">
        <title>Metagenomic assembly of (sub)arctic Cyanobacteria and their associated microbiome from non-axenic cultures.</title>
        <authorList>
            <person name="Baurain D."/>
        </authorList>
    </citation>
    <scope>NUCLEOTIDE SEQUENCE [LARGE SCALE GENOMIC DNA]</scope>
    <source>
        <strain evidence="16">ULC129bin1</strain>
    </source>
</reference>
<keyword evidence="8 12" id="KW-0808">Transferase</keyword>
<accession>A0A2W4W5E3</accession>
<dbReference type="PANTHER" id="PTHR30027:SF3">
    <property type="entry name" value="16S RRNA (URACIL(1498)-N(3))-METHYLTRANSFERASE"/>
    <property type="match status" value="1"/>
</dbReference>
<dbReference type="InterPro" id="IPR015947">
    <property type="entry name" value="PUA-like_sf"/>
</dbReference>
<dbReference type="EMBL" id="QBMC01000109">
    <property type="protein sequence ID" value="PZO14378.1"/>
    <property type="molecule type" value="Genomic_DNA"/>
</dbReference>
<evidence type="ECO:0000313" key="17">
    <source>
        <dbReference type="Proteomes" id="UP000249354"/>
    </source>
</evidence>
<keyword evidence="9 12" id="KW-0949">S-adenosyl-L-methionine</keyword>
<evidence type="ECO:0000256" key="7">
    <source>
        <dbReference type="ARBA" id="ARBA00022603"/>
    </source>
</evidence>
<evidence type="ECO:0000256" key="13">
    <source>
        <dbReference type="SAM" id="MobiDB-lite"/>
    </source>
</evidence>
<protein>
    <recommendedName>
        <fullName evidence="4 12">Ribosomal RNA small subunit methyltransferase E</fullName>
        <ecNumber evidence="3 12">2.1.1.193</ecNumber>
    </recommendedName>
</protein>
<dbReference type="InterPro" id="IPR006700">
    <property type="entry name" value="RsmE"/>
</dbReference>
<comment type="subcellular location">
    <subcellularLocation>
        <location evidence="1 12">Cytoplasm</location>
    </subcellularLocation>
</comment>
<evidence type="ECO:0000259" key="15">
    <source>
        <dbReference type="Pfam" id="PF20260"/>
    </source>
</evidence>
<dbReference type="Proteomes" id="UP000249354">
    <property type="component" value="Unassembled WGS sequence"/>
</dbReference>
<dbReference type="PIRSF" id="PIRSF015601">
    <property type="entry name" value="MTase_slr0722"/>
    <property type="match status" value="1"/>
</dbReference>
<gene>
    <name evidence="16" type="ORF">DCF25_14945</name>
</gene>
<comment type="similarity">
    <text evidence="2 12">Belongs to the RNA methyltransferase RsmE family.</text>
</comment>
<dbReference type="InterPro" id="IPR029026">
    <property type="entry name" value="tRNA_m1G_MTases_N"/>
</dbReference>
<dbReference type="CDD" id="cd18084">
    <property type="entry name" value="RsmE-like"/>
    <property type="match status" value="1"/>
</dbReference>
<evidence type="ECO:0000256" key="1">
    <source>
        <dbReference type="ARBA" id="ARBA00004496"/>
    </source>
</evidence>
<keyword evidence="5 12" id="KW-0963">Cytoplasm</keyword>
<evidence type="ECO:0000256" key="9">
    <source>
        <dbReference type="ARBA" id="ARBA00022691"/>
    </source>
</evidence>
<evidence type="ECO:0000256" key="12">
    <source>
        <dbReference type="PIRNR" id="PIRNR015601"/>
    </source>
</evidence>
<dbReference type="EC" id="2.1.1.193" evidence="3 12"/>
<evidence type="ECO:0000256" key="10">
    <source>
        <dbReference type="ARBA" id="ARBA00025699"/>
    </source>
</evidence>
<evidence type="ECO:0000256" key="4">
    <source>
        <dbReference type="ARBA" id="ARBA00013673"/>
    </source>
</evidence>
<dbReference type="GO" id="GO:0005737">
    <property type="term" value="C:cytoplasm"/>
    <property type="evidence" value="ECO:0007669"/>
    <property type="project" value="UniProtKB-SubCell"/>
</dbReference>
<dbReference type="Gene3D" id="3.40.1280.10">
    <property type="match status" value="1"/>
</dbReference>
<keyword evidence="7 12" id="KW-0489">Methyltransferase</keyword>
<feature type="domain" description="Ribosomal RNA small subunit methyltransferase E PUA-like" evidence="15">
    <location>
        <begin position="19"/>
        <end position="60"/>
    </location>
</feature>
<reference evidence="17" key="1">
    <citation type="submission" date="2018-04" db="EMBL/GenBank/DDBJ databases">
        <authorList>
            <person name="Cornet L."/>
        </authorList>
    </citation>
    <scope>NUCLEOTIDE SEQUENCE [LARGE SCALE GENOMIC DNA]</scope>
</reference>
<organism evidence="16 17">
    <name type="scientific">Leptolyngbya foveolarum</name>
    <dbReference type="NCBI Taxonomy" id="47253"/>
    <lineage>
        <taxon>Bacteria</taxon>
        <taxon>Bacillati</taxon>
        <taxon>Cyanobacteriota</taxon>
        <taxon>Cyanophyceae</taxon>
        <taxon>Leptolyngbyales</taxon>
        <taxon>Leptolyngbyaceae</taxon>
        <taxon>Leptolyngbya group</taxon>
        <taxon>Leptolyngbya</taxon>
    </lineage>
</organism>
<dbReference type="SUPFAM" id="SSF75217">
    <property type="entry name" value="alpha/beta knot"/>
    <property type="match status" value="1"/>
</dbReference>
<feature type="compositionally biased region" description="Low complexity" evidence="13">
    <location>
        <begin position="62"/>
        <end position="82"/>
    </location>
</feature>
<dbReference type="NCBIfam" id="TIGR00046">
    <property type="entry name" value="RsmE family RNA methyltransferase"/>
    <property type="match status" value="1"/>
</dbReference>
<dbReference type="InterPro" id="IPR046886">
    <property type="entry name" value="RsmE_MTase_dom"/>
</dbReference>
<comment type="caution">
    <text evidence="16">The sequence shown here is derived from an EMBL/GenBank/DDBJ whole genome shotgun (WGS) entry which is preliminary data.</text>
</comment>
<evidence type="ECO:0000256" key="8">
    <source>
        <dbReference type="ARBA" id="ARBA00022679"/>
    </source>
</evidence>
<dbReference type="InterPro" id="IPR029028">
    <property type="entry name" value="Alpha/beta_knot_MTases"/>
</dbReference>
<dbReference type="Pfam" id="PF04452">
    <property type="entry name" value="Methyltrans_RNA"/>
    <property type="match status" value="1"/>
</dbReference>
<evidence type="ECO:0000259" key="14">
    <source>
        <dbReference type="Pfam" id="PF04452"/>
    </source>
</evidence>
<evidence type="ECO:0000256" key="11">
    <source>
        <dbReference type="ARBA" id="ARBA00047944"/>
    </source>
</evidence>
<feature type="domain" description="Ribosomal RNA small subunit methyltransferase E methyltransferase" evidence="14">
    <location>
        <begin position="97"/>
        <end position="261"/>
    </location>
</feature>
<evidence type="ECO:0000256" key="3">
    <source>
        <dbReference type="ARBA" id="ARBA00012328"/>
    </source>
</evidence>
<evidence type="ECO:0000256" key="2">
    <source>
        <dbReference type="ARBA" id="ARBA00005528"/>
    </source>
</evidence>
<dbReference type="GO" id="GO:0070042">
    <property type="term" value="F:rRNA (uridine-N3-)-methyltransferase activity"/>
    <property type="evidence" value="ECO:0007669"/>
    <property type="project" value="TreeGrafter"/>
</dbReference>
<dbReference type="Pfam" id="PF20260">
    <property type="entry name" value="PUA_4"/>
    <property type="match status" value="1"/>
</dbReference>
<proteinExistence type="inferred from homology"/>
<sequence>MVQRITIAAEQCSGSTLTLTADQAHYLIDVLRLQAGDRFIAQDGTGTQWIAALKATPKHSPSKSSPSQSSPSKSSPPKQQPQADILETIQHAITTAPLRLIAAPTKGNSFDQVIRQATELGVTHIHPVVTERTVLKPSSNRRLRWQRIAAEASEQSERVTVPQIFEPLSFLEYLAHFPLEEDPTEIRYICGARTNNSHLLAAIQAQISSEHLPGITLAIGPEGGWTSREISDAICNGYEEVSLGPVILRAVTASITALSLVTAARNLLI</sequence>
<dbReference type="AlphaFoldDB" id="A0A2W4W5E3"/>
<keyword evidence="6 12" id="KW-0698">rRNA processing</keyword>
<comment type="catalytic activity">
    <reaction evidence="11 12">
        <text>uridine(1498) in 16S rRNA + S-adenosyl-L-methionine = N(3)-methyluridine(1498) in 16S rRNA + S-adenosyl-L-homocysteine + H(+)</text>
        <dbReference type="Rhea" id="RHEA:42920"/>
        <dbReference type="Rhea" id="RHEA-COMP:10283"/>
        <dbReference type="Rhea" id="RHEA-COMP:10284"/>
        <dbReference type="ChEBI" id="CHEBI:15378"/>
        <dbReference type="ChEBI" id="CHEBI:57856"/>
        <dbReference type="ChEBI" id="CHEBI:59789"/>
        <dbReference type="ChEBI" id="CHEBI:65315"/>
        <dbReference type="ChEBI" id="CHEBI:74502"/>
        <dbReference type="EC" id="2.1.1.193"/>
    </reaction>
</comment>
<evidence type="ECO:0000313" key="16">
    <source>
        <dbReference type="EMBL" id="PZO14378.1"/>
    </source>
</evidence>
<evidence type="ECO:0000256" key="6">
    <source>
        <dbReference type="ARBA" id="ARBA00022552"/>
    </source>
</evidence>
<evidence type="ECO:0000256" key="5">
    <source>
        <dbReference type="ARBA" id="ARBA00022490"/>
    </source>
</evidence>
<name>A0A2W4W5E3_9CYAN</name>
<dbReference type="GO" id="GO:0070475">
    <property type="term" value="P:rRNA base methylation"/>
    <property type="evidence" value="ECO:0007669"/>
    <property type="project" value="TreeGrafter"/>
</dbReference>
<dbReference type="SUPFAM" id="SSF88697">
    <property type="entry name" value="PUA domain-like"/>
    <property type="match status" value="1"/>
</dbReference>
<feature type="region of interest" description="Disordered" evidence="13">
    <location>
        <begin position="55"/>
        <end position="82"/>
    </location>
</feature>
<dbReference type="PANTHER" id="PTHR30027">
    <property type="entry name" value="RIBOSOMAL RNA SMALL SUBUNIT METHYLTRANSFERASE E"/>
    <property type="match status" value="1"/>
</dbReference>